<dbReference type="GO" id="GO:0016853">
    <property type="term" value="F:isomerase activity"/>
    <property type="evidence" value="ECO:0007669"/>
    <property type="project" value="UniProtKB-KW"/>
</dbReference>
<dbReference type="Gene3D" id="3.40.30.10">
    <property type="entry name" value="Glutaredoxin"/>
    <property type="match status" value="1"/>
</dbReference>
<keyword evidence="1" id="KW-0676">Redox-active center</keyword>
<dbReference type="InterPro" id="IPR017937">
    <property type="entry name" value="Thioredoxin_CS"/>
</dbReference>
<dbReference type="InterPro" id="IPR050553">
    <property type="entry name" value="Thioredoxin_ResA/DsbE_sf"/>
</dbReference>
<dbReference type="GO" id="GO:0016491">
    <property type="term" value="F:oxidoreductase activity"/>
    <property type="evidence" value="ECO:0007669"/>
    <property type="project" value="InterPro"/>
</dbReference>
<feature type="signal peptide" evidence="2">
    <location>
        <begin position="1"/>
        <end position="19"/>
    </location>
</feature>
<dbReference type="InterPro" id="IPR013766">
    <property type="entry name" value="Thioredoxin_domain"/>
</dbReference>
<evidence type="ECO:0000259" key="3">
    <source>
        <dbReference type="PROSITE" id="PS51352"/>
    </source>
</evidence>
<accession>A0A1G6XMJ7</accession>
<evidence type="ECO:0000313" key="4">
    <source>
        <dbReference type="EMBL" id="SDD78645.1"/>
    </source>
</evidence>
<evidence type="ECO:0000313" key="5">
    <source>
        <dbReference type="Proteomes" id="UP000199072"/>
    </source>
</evidence>
<dbReference type="PANTHER" id="PTHR42852:SF17">
    <property type="entry name" value="THIOREDOXIN-LIKE PROTEIN HI_1115"/>
    <property type="match status" value="1"/>
</dbReference>
<evidence type="ECO:0000256" key="1">
    <source>
        <dbReference type="ARBA" id="ARBA00023284"/>
    </source>
</evidence>
<sequence length="636" mass="71033">MKYFKSLLLVLLSVQTAFAQSSHLTLSDTYPSATEKINIKYDTVGTVLGGKKDIAAYIYFLGDDSLTPADVAIKANGRLLTGHFTIPAGAKAFIVKLFSGDIIDDNNEKGYLYKVYSNKKPVAGAYAMEASVANGIAINIAKIKEDRSRAIALYEQEFAAYPESKKQFEIDYYKTLYISKKPEYKAMIDQKIEEWSKSNVELEMQAACSLMAASGMNERSVALNKSLISKFPYSLNSIIEVYSTAQNLTDSSFYALVKRFSLVKEARIYSDNLAAIKAGEQLKKDSIDNYKKYAAVVSDKSVLAPDLNAFAYDLAKSGKRLPYAEQLSKQSLAILQQQIDHPKPTQYRSPNRIKQIKQAEYDIYADTYAFILYKMGRVAEALTYEQSIYEHGNKDKPEITEHYLLILAANDKYAEILTVAKNAIITNKSTDAINAAIKTAYVKVHGNLNGFDDLTASMASAAKQNRESGMRQQMTNNPAPSFVLKDMEGNTISLQSLKGKIIIVDFWATWCGPCKRSFPGMQRSVNKYKDDANVKFLFIDTWETGDTYADAVKTFIADNKYSFQVLLDEKGDDGKQSKVVTQFGVTGIPTKFVIDKNGNIRFTHIGYNENFEQELDTMIDVLKSSEVDKASPKAIM</sequence>
<feature type="chain" id="PRO_5011460675" evidence="2">
    <location>
        <begin position="20"/>
        <end position="636"/>
    </location>
</feature>
<feature type="domain" description="Thioredoxin" evidence="3">
    <location>
        <begin position="473"/>
        <end position="627"/>
    </location>
</feature>
<dbReference type="Proteomes" id="UP000199072">
    <property type="component" value="Unassembled WGS sequence"/>
</dbReference>
<dbReference type="SUPFAM" id="SSF52833">
    <property type="entry name" value="Thioredoxin-like"/>
    <property type="match status" value="1"/>
</dbReference>
<evidence type="ECO:0000256" key="2">
    <source>
        <dbReference type="SAM" id="SignalP"/>
    </source>
</evidence>
<dbReference type="STRING" id="1391627.SAMN05216464_102570"/>
<reference evidence="4 5" key="1">
    <citation type="submission" date="2016-10" db="EMBL/GenBank/DDBJ databases">
        <authorList>
            <person name="de Groot N.N."/>
        </authorList>
    </citation>
    <scope>NUCLEOTIDE SEQUENCE [LARGE SCALE GENOMIC DNA]</scope>
    <source>
        <strain evidence="4 5">47C3B</strain>
    </source>
</reference>
<name>A0A1G6XMJ7_9SPHI</name>
<dbReference type="PROSITE" id="PS00194">
    <property type="entry name" value="THIOREDOXIN_1"/>
    <property type="match status" value="1"/>
</dbReference>
<dbReference type="OrthoDB" id="634996at2"/>
<dbReference type="EMBL" id="FNAI01000002">
    <property type="protein sequence ID" value="SDD78645.1"/>
    <property type="molecule type" value="Genomic_DNA"/>
</dbReference>
<dbReference type="PROSITE" id="PS51352">
    <property type="entry name" value="THIOREDOXIN_2"/>
    <property type="match status" value="1"/>
</dbReference>
<dbReference type="InterPro" id="IPR036249">
    <property type="entry name" value="Thioredoxin-like_sf"/>
</dbReference>
<keyword evidence="2" id="KW-0732">Signal</keyword>
<organism evidence="4 5">
    <name type="scientific">Mucilaginibacter pineti</name>
    <dbReference type="NCBI Taxonomy" id="1391627"/>
    <lineage>
        <taxon>Bacteria</taxon>
        <taxon>Pseudomonadati</taxon>
        <taxon>Bacteroidota</taxon>
        <taxon>Sphingobacteriia</taxon>
        <taxon>Sphingobacteriales</taxon>
        <taxon>Sphingobacteriaceae</taxon>
        <taxon>Mucilaginibacter</taxon>
    </lineage>
</organism>
<gene>
    <name evidence="4" type="ORF">SAMN05216464_102570</name>
</gene>
<dbReference type="AlphaFoldDB" id="A0A1G6XMJ7"/>
<keyword evidence="4" id="KW-0413">Isomerase</keyword>
<proteinExistence type="predicted"/>
<dbReference type="InterPro" id="IPR000866">
    <property type="entry name" value="AhpC/TSA"/>
</dbReference>
<dbReference type="CDD" id="cd02966">
    <property type="entry name" value="TlpA_like_family"/>
    <property type="match status" value="1"/>
</dbReference>
<protein>
    <submittedName>
        <fullName evidence="4">Thiol-disulfide isomerase or thioredoxin</fullName>
    </submittedName>
</protein>
<dbReference type="GO" id="GO:0016209">
    <property type="term" value="F:antioxidant activity"/>
    <property type="evidence" value="ECO:0007669"/>
    <property type="project" value="InterPro"/>
</dbReference>
<dbReference type="RefSeq" id="WP_091146839.1">
    <property type="nucleotide sequence ID" value="NZ_FNAI01000002.1"/>
</dbReference>
<dbReference type="PANTHER" id="PTHR42852">
    <property type="entry name" value="THIOL:DISULFIDE INTERCHANGE PROTEIN DSBE"/>
    <property type="match status" value="1"/>
</dbReference>
<dbReference type="Pfam" id="PF00578">
    <property type="entry name" value="AhpC-TSA"/>
    <property type="match status" value="1"/>
</dbReference>
<keyword evidence="5" id="KW-1185">Reference proteome</keyword>